<dbReference type="EMBL" id="JAPMLD010000007">
    <property type="protein sequence ID" value="MDW4825450.1"/>
    <property type="molecule type" value="Genomic_DNA"/>
</dbReference>
<evidence type="ECO:0000313" key="1">
    <source>
        <dbReference type="EMBL" id="MDR8522458.1"/>
    </source>
</evidence>
<keyword evidence="4" id="KW-1185">Reference proteome</keyword>
<dbReference type="Proteomes" id="UP001259340">
    <property type="component" value="Unassembled WGS sequence"/>
</dbReference>
<comment type="caution">
    <text evidence="1">The sequence shown here is derived from an EMBL/GenBank/DDBJ whole genome shotgun (WGS) entry which is preliminary data.</text>
</comment>
<name>A0AAW8NGH9_9GAMM</name>
<dbReference type="Proteomes" id="UP001271263">
    <property type="component" value="Unassembled WGS sequence"/>
</dbReference>
<proteinExistence type="predicted"/>
<evidence type="ECO:0000313" key="2">
    <source>
        <dbReference type="EMBL" id="MDW4825450.1"/>
    </source>
</evidence>
<evidence type="ECO:0000313" key="4">
    <source>
        <dbReference type="Proteomes" id="UP001271263"/>
    </source>
</evidence>
<gene>
    <name evidence="1" type="ORF">OS133_01940</name>
    <name evidence="2" type="ORF">OS134_15375</name>
</gene>
<dbReference type="EMBL" id="JAPMLE010000001">
    <property type="protein sequence ID" value="MDR8522458.1"/>
    <property type="molecule type" value="Genomic_DNA"/>
</dbReference>
<reference evidence="1" key="2">
    <citation type="submission" date="2022-11" db="EMBL/GenBank/DDBJ databases">
        <title>Prophages regulate Shewanella fidelis motility and biofilm formation: implications for gut colonization dynamics in Ciona robusta.</title>
        <authorList>
            <person name="Natarajan O."/>
            <person name="Gibboney S.L."/>
            <person name="Young M.N."/>
            <person name="Lim S.J."/>
            <person name="Pluta N."/>
            <person name="Atkinson C.G.F."/>
            <person name="Leigh B.A."/>
            <person name="Liberti A."/>
            <person name="Kees E."/>
            <person name="Breitbart M."/>
            <person name="Gralnick J."/>
            <person name="Dishaw L.J."/>
        </authorList>
    </citation>
    <scope>NUCLEOTIDE SEQUENCE</scope>
    <source>
        <strain evidence="1">3313</strain>
    </source>
</reference>
<reference evidence="2 4" key="1">
    <citation type="journal article" date="2022" name="bioRxiv">
        <title>Prophages regulate Shewanella fidelis 3313 motility and biofilm formation: implications for gut colonization dynamics in Ciona robusta.</title>
        <authorList>
            <person name="Natarajan O."/>
            <person name="Gibboney S.L."/>
            <person name="Young M.N."/>
            <person name="Lim S.J."/>
            <person name="Pluta N."/>
            <person name="Atkinson C.G."/>
            <person name="Leigh B.A."/>
            <person name="Liberti A."/>
            <person name="Kees E.D."/>
            <person name="Breitbart M."/>
            <person name="Gralnick J.A."/>
            <person name="Dishaw L.J."/>
        </authorList>
    </citation>
    <scope>NUCLEOTIDE SEQUENCE [LARGE SCALE GENOMIC DNA]</scope>
    <source>
        <strain evidence="2 4">JG4066</strain>
    </source>
</reference>
<protein>
    <submittedName>
        <fullName evidence="1">Uncharacterized protein</fullName>
    </submittedName>
</protein>
<dbReference type="RefSeq" id="WP_310653810.1">
    <property type="nucleotide sequence ID" value="NZ_JAPMLA010000007.1"/>
</dbReference>
<accession>A0AAW8NGH9</accession>
<evidence type="ECO:0000313" key="3">
    <source>
        <dbReference type="Proteomes" id="UP001259340"/>
    </source>
</evidence>
<dbReference type="AlphaFoldDB" id="A0AAW8NGH9"/>
<organism evidence="1 3">
    <name type="scientific">Shewanella fidelis</name>
    <dbReference type="NCBI Taxonomy" id="173509"/>
    <lineage>
        <taxon>Bacteria</taxon>
        <taxon>Pseudomonadati</taxon>
        <taxon>Pseudomonadota</taxon>
        <taxon>Gammaproteobacteria</taxon>
        <taxon>Alteromonadales</taxon>
        <taxon>Shewanellaceae</taxon>
        <taxon>Shewanella</taxon>
    </lineage>
</organism>
<sequence length="124" mass="14366">MTTETTAIVEFDNYKVKWVFDKNRFFAISTNRMGSLDSIKGNSIKISDKHYILYNIKYKTTPDSLHAEKFNWLTALDVNVNEQVVTIELSPSDLVLKGKLTKLASKVELFNQDYYSNRNEFSLN</sequence>